<dbReference type="GO" id="GO:0005739">
    <property type="term" value="C:mitochondrion"/>
    <property type="evidence" value="ECO:0007669"/>
    <property type="project" value="UniProtKB-SubCell"/>
</dbReference>
<dbReference type="SMART" id="SM00535">
    <property type="entry name" value="RIBOc"/>
    <property type="match status" value="1"/>
</dbReference>
<dbReference type="Pfam" id="PF22935">
    <property type="entry name" value="RM44_endonuclase"/>
    <property type="match status" value="1"/>
</dbReference>
<evidence type="ECO:0000256" key="4">
    <source>
        <dbReference type="ARBA" id="ARBA00023128"/>
    </source>
</evidence>
<keyword evidence="4" id="KW-0496">Mitochondrion</keyword>
<keyword evidence="11" id="KW-1185">Reference proteome</keyword>
<organism evidence="10 11">
    <name type="scientific">Papilio xuthus</name>
    <name type="common">Asian swallowtail butterfly</name>
    <dbReference type="NCBI Taxonomy" id="66420"/>
    <lineage>
        <taxon>Eukaryota</taxon>
        <taxon>Metazoa</taxon>
        <taxon>Ecdysozoa</taxon>
        <taxon>Arthropoda</taxon>
        <taxon>Hexapoda</taxon>
        <taxon>Insecta</taxon>
        <taxon>Pterygota</taxon>
        <taxon>Neoptera</taxon>
        <taxon>Endopterygota</taxon>
        <taxon>Lepidoptera</taxon>
        <taxon>Glossata</taxon>
        <taxon>Ditrysia</taxon>
        <taxon>Papilionoidea</taxon>
        <taxon>Papilionidae</taxon>
        <taxon>Papilioninae</taxon>
        <taxon>Papilio</taxon>
    </lineage>
</organism>
<dbReference type="InterPro" id="IPR044444">
    <property type="entry name" value="Ribosomal_mL44_DSRM_metazoa"/>
</dbReference>
<dbReference type="SUPFAM" id="SSF69065">
    <property type="entry name" value="RNase III domain-like"/>
    <property type="match status" value="1"/>
</dbReference>
<dbReference type="Pfam" id="PF22892">
    <property type="entry name" value="DSRM_MRPL44"/>
    <property type="match status" value="1"/>
</dbReference>
<dbReference type="Gene3D" id="3.30.160.20">
    <property type="match status" value="1"/>
</dbReference>
<comment type="similarity">
    <text evidence="6">Belongs to the ribonuclease III family. Mitochondrion-specific ribosomal protein mL44 subfamily.</text>
</comment>
<dbReference type="GO" id="GO:0004525">
    <property type="term" value="F:ribonuclease III activity"/>
    <property type="evidence" value="ECO:0007669"/>
    <property type="project" value="InterPro"/>
</dbReference>
<accession>A0A194PZZ6</accession>
<keyword evidence="2" id="KW-0809">Transit peptide</keyword>
<feature type="region of interest" description="Disordered" evidence="8">
    <location>
        <begin position="340"/>
        <end position="398"/>
    </location>
</feature>
<feature type="region of interest" description="Disordered" evidence="8">
    <location>
        <begin position="46"/>
        <end position="65"/>
    </location>
</feature>
<dbReference type="STRING" id="66420.A0A194PZZ6"/>
<evidence type="ECO:0000256" key="3">
    <source>
        <dbReference type="ARBA" id="ARBA00022980"/>
    </source>
</evidence>
<feature type="compositionally biased region" description="Basic residues" evidence="8">
    <location>
        <begin position="131"/>
        <end position="143"/>
    </location>
</feature>
<evidence type="ECO:0000256" key="8">
    <source>
        <dbReference type="SAM" id="MobiDB-lite"/>
    </source>
</evidence>
<dbReference type="Gene3D" id="1.10.1520.10">
    <property type="entry name" value="Ribonuclease III domain"/>
    <property type="match status" value="1"/>
</dbReference>
<evidence type="ECO:0000313" key="10">
    <source>
        <dbReference type="EMBL" id="KPI98902.1"/>
    </source>
</evidence>
<name>A0A194PZZ6_PAPXU</name>
<protein>
    <recommendedName>
        <fullName evidence="7">Large ribosomal subunit protein mL44</fullName>
    </recommendedName>
</protein>
<dbReference type="GO" id="GO:1990904">
    <property type="term" value="C:ribonucleoprotein complex"/>
    <property type="evidence" value="ECO:0007669"/>
    <property type="project" value="UniProtKB-KW"/>
</dbReference>
<feature type="region of interest" description="Disordered" evidence="8">
    <location>
        <begin position="509"/>
        <end position="539"/>
    </location>
</feature>
<dbReference type="GO" id="GO:0003725">
    <property type="term" value="F:double-stranded RNA binding"/>
    <property type="evidence" value="ECO:0007669"/>
    <property type="project" value="InterPro"/>
</dbReference>
<dbReference type="CDD" id="cd00593">
    <property type="entry name" value="RIBOc"/>
    <property type="match status" value="1"/>
</dbReference>
<evidence type="ECO:0000256" key="5">
    <source>
        <dbReference type="ARBA" id="ARBA00023274"/>
    </source>
</evidence>
<reference evidence="10 11" key="1">
    <citation type="journal article" date="2015" name="Nat. Commun.">
        <title>Outbred genome sequencing and CRISPR/Cas9 gene editing in butterflies.</title>
        <authorList>
            <person name="Li X."/>
            <person name="Fan D."/>
            <person name="Zhang W."/>
            <person name="Liu G."/>
            <person name="Zhang L."/>
            <person name="Zhao L."/>
            <person name="Fang X."/>
            <person name="Chen L."/>
            <person name="Dong Y."/>
            <person name="Chen Y."/>
            <person name="Ding Y."/>
            <person name="Zhao R."/>
            <person name="Feng M."/>
            <person name="Zhu Y."/>
            <person name="Feng Y."/>
            <person name="Jiang X."/>
            <person name="Zhu D."/>
            <person name="Xiang H."/>
            <person name="Feng X."/>
            <person name="Li S."/>
            <person name="Wang J."/>
            <person name="Zhang G."/>
            <person name="Kronforst M.R."/>
            <person name="Wang W."/>
        </authorList>
    </citation>
    <scope>NUCLEOTIDE SEQUENCE [LARGE SCALE GENOMIC DNA]</scope>
    <source>
        <strain evidence="10">Ya'a_city_454_Px</strain>
        <tissue evidence="10">Whole body</tissue>
    </source>
</reference>
<evidence type="ECO:0000313" key="11">
    <source>
        <dbReference type="Proteomes" id="UP000053268"/>
    </source>
</evidence>
<feature type="region of interest" description="Disordered" evidence="8">
    <location>
        <begin position="413"/>
        <end position="435"/>
    </location>
</feature>
<sequence length="1337" mass="152158">MDCYSVESDISKRKFIPDTLYKDDTSSEIPLIKVTVIPKHVDTQTSRQFNKRRQTVKRAQSTVSNQESSLRSKNIYLVVTGRKADKIYEIKTTGSEKLSTNQSSSRIKYEDISLKKLHNYKHVIDSLNMDKKKKRDKKKKTVPQRKDSRTSLVNEIFGGAGITLQECICPNAKRKAPMNNVKHRRSRLRIIGELGLTNDDKYVINYAATVDGDTGIRNYSRTDERLKSNEASDLTSRQHTHRDSNVQANLLEPTTFCAFSKNRGVRQESQGTQVDLDGPLDRNKKYTFRDQTIQCYCNCSNGTATEIVSSTTDAVNKSSTTKDTKSPLVIISVYSKQDSAENTTSSHTLIDQRPALPRRQSESPQHHRNKSKMNMYRSRSPSPEHRNYSRENPLNRTVDARFLNTKKKNYVRPASPVTQKKVPSPTDLSTTTTKSKTKNEFFKKLPVTFGSRDSRDTNIQSIKKKKMNDNNQKPVPFGKKEVGNYSYVSRIESNTKRTFDNQKQNYNGVKEQRNLNNISRNRREFNNEDSHRSSDDDYGSMENFLMLSEDNRDVNTRSLSQTLCYSPSTTAVYETSQHTNTAVGNTDSSEVEPQCCMKFTQTSRSYDELYESTSNTNFFAPIKHYHGDSCNIIDPLERDREIRKLLGLEYRQTLPRPITHEYYSGMFCRESRSKKKNDYCTKHVEARISRTFECKCCNQEKKSPAPKNRVCKLVKTKTTPTQYDLKPPVIPCIPLCSPLTHQEPRDNQLILNRNIQVYLQIEQFTKQKPIMLTRKQYDKLKKTIKSTVKLKTPKPPKCKKNVYKTYSVVSEGQIKKANKSKCCGIRDRGMQTKKGSRCQNKPKPPSKQSSKVSPNTSCVCVEVQTICSTLEKQTCNYLLLDRQVGQDTSNTSKDNVPRQTMSSLEIRYANVAFKRVTFSSTNVDQLPTESVYSNQLDTTSIHSLPKKNKKSATPNLGTSGYSLYSEPTGSGQSLKYLLSPRDSKQKRPFLRRLMSCLVMHSARPSNMKLPCGLTSKVSGVNSSIDSYYISTSLGGFALFLAPKIHRWVAPTLAEFKRRENRAGGKKINPRNTFLEWNLEAELFAFGKRLNEEFDSDLLLQAFTDRSYVIKEEMKQKEMEFTIQMKDNRELVEEGDKFIKQYISLYLEAVLPRFPMAGIASIQDHLVSEDTLANISLHLGTKDIILASEYPVDNFTLANTFKAIVGALLRSSGEERAAHFVRDFVITQLQGKDVNDLWKIEDPWGMLCGIIEKEGGKIEPRLIGEVGKNTLLACYRVGLYIDKKMLSSGFGETVSTAKEMAAIEALKKIYGTEDSMAPINFKLQGIPKSSQKKQISAN</sequence>
<comment type="subcellular location">
    <subcellularLocation>
        <location evidence="1">Mitochondrion</location>
    </subcellularLocation>
</comment>
<feature type="compositionally biased region" description="Polar residues" evidence="8">
    <location>
        <begin position="340"/>
        <end position="349"/>
    </location>
</feature>
<dbReference type="PROSITE" id="PS50142">
    <property type="entry name" value="RNASE_3_2"/>
    <property type="match status" value="1"/>
</dbReference>
<dbReference type="GO" id="GO:0005840">
    <property type="term" value="C:ribosome"/>
    <property type="evidence" value="ECO:0007669"/>
    <property type="project" value="UniProtKB-KW"/>
</dbReference>
<evidence type="ECO:0000259" key="9">
    <source>
        <dbReference type="PROSITE" id="PS50142"/>
    </source>
</evidence>
<feature type="region of interest" description="Disordered" evidence="8">
    <location>
        <begin position="127"/>
        <end position="149"/>
    </location>
</feature>
<dbReference type="EMBL" id="KQ459582">
    <property type="protein sequence ID" value="KPI98902.1"/>
    <property type="molecule type" value="Genomic_DNA"/>
</dbReference>
<feature type="region of interest" description="Disordered" evidence="8">
    <location>
        <begin position="832"/>
        <end position="853"/>
    </location>
</feature>
<evidence type="ECO:0000256" key="2">
    <source>
        <dbReference type="ARBA" id="ARBA00022946"/>
    </source>
</evidence>
<feature type="compositionally biased region" description="Basic and acidic residues" evidence="8">
    <location>
        <begin position="521"/>
        <end position="535"/>
    </location>
</feature>
<evidence type="ECO:0000256" key="1">
    <source>
        <dbReference type="ARBA" id="ARBA00004173"/>
    </source>
</evidence>
<dbReference type="CDD" id="cd19874">
    <property type="entry name" value="DSRM_MRPL44"/>
    <property type="match status" value="1"/>
</dbReference>
<dbReference type="InterPro" id="IPR000999">
    <property type="entry name" value="RNase_III_dom"/>
</dbReference>
<dbReference type="InterPro" id="IPR036389">
    <property type="entry name" value="RNase_III_sf"/>
</dbReference>
<dbReference type="InterPro" id="IPR055189">
    <property type="entry name" value="RM44_endonuclase"/>
</dbReference>
<feature type="domain" description="RNase III" evidence="9">
    <location>
        <begin position="1078"/>
        <end position="1212"/>
    </location>
</feature>
<gene>
    <name evidence="10" type="ORF">RR46_10220</name>
</gene>
<dbReference type="Proteomes" id="UP000053268">
    <property type="component" value="Unassembled WGS sequence"/>
</dbReference>
<evidence type="ECO:0000256" key="6">
    <source>
        <dbReference type="ARBA" id="ARBA00024034"/>
    </source>
</evidence>
<keyword evidence="3 10" id="KW-0689">Ribosomal protein</keyword>
<evidence type="ECO:0000256" key="7">
    <source>
        <dbReference type="ARBA" id="ARBA00035187"/>
    </source>
</evidence>
<dbReference type="GO" id="GO:0006396">
    <property type="term" value="P:RNA processing"/>
    <property type="evidence" value="ECO:0007669"/>
    <property type="project" value="InterPro"/>
</dbReference>
<keyword evidence="5" id="KW-0687">Ribonucleoprotein</keyword>
<proteinExistence type="inferred from homology"/>